<dbReference type="GO" id="GO:0046961">
    <property type="term" value="F:proton-transporting ATPase activity, rotational mechanism"/>
    <property type="evidence" value="ECO:0007669"/>
    <property type="project" value="InterPro"/>
</dbReference>
<dbReference type="PANTHER" id="PTHR10698:SF0">
    <property type="entry name" value="V-TYPE PROTON ATPASE SUBUNIT H"/>
    <property type="match status" value="1"/>
</dbReference>
<dbReference type="Pfam" id="PF00653">
    <property type="entry name" value="BIR"/>
    <property type="match status" value="2"/>
</dbReference>
<sequence>MTTEFTPLIIDSSFFSDSKKIIKERIIPWEGLARSGVVSEDDANNIKVLIKQSTANRNKTVLGKTGFYTRSLLNLLNRLNVNDKDDVVKNVLALINDLLLDLPGQEFLGALLALSSVDHALPYDPFLKHLNNNDPFIKSLCLYNLSILLTKASKDSSNSSKIDNEVLIKIFDVLSSNSMIGGNDVNYQFIGIQLLQDLLIVRQFKIIYQNNNLVSNFKPINQLISKSASHPNATGLQLSYNILLATWILSFSAPINKVLLSNFPQLAGSLFIIAKDSIKLKIVRLSVAIIKNFVAVCSSSHEEFKVIKLLLFHDALNTINILKERKFASSGSDEELANDLEFLQDSLNEVVSQKLTSFDEYMTGLENPKLISWASPTHKSIDFWLENSGKFKDSNYKLIKRIFEILIANTNDNPIISVILLNDLQFLIKNLGQDLINFINTEKNGQYKLLIMSYLDNNLGNNELKYEALKTIQLLVGHTTVRNNMSEFHNDMIYKESRRSTFLNPIKIGRRATIRWEQNHQVDTIEPLVDAGFYYSPITKNKSQIVCAYCNTSESILDDSQLSQISVSHLQNIPTCPFSQIIVAFTKSQNYKSRSSIKKFWKQQSSKALSDPLSEEAVELRSKFFKNVYPLDMGNYRPNSRSLSEAAFMYFPESLGDDKTMCIYCGHSLELWEEDDEPIEEHKKMASSYCYFLDCYEKAKNGKPQQKIRKQSIYEDTVRQHIVELGSQEESPEIPKTSTNEESKSPLHTSTRSPAELRRMSGEQDKNVDYCDKPPDEDLWQELIEASKKAPVSRTYRKIRKVRSGNINKDKSVDVLVPIKEQNPIVQRRSTRNRKQKDINQEEGGDVEHMSVETKEKETLPEIYSSHIPSIKSDKERQDKDIEETRQSYAEIEENIERDGESEFSINQSDDDYDDSAHNKPESTKRSPKKSNILRKEPTPEPTQSPEPLERPATRKPRSIKLQNAHHISKTPVFETSDGNLGYEDDNIANLEKNITPIPIELPPETEKTRRISEIKLSSVKFAVVREESNPSKRKKQNTKNEMTQPIKRSKPNIFDNSFEAPESFLPHQATLLISSPVHDHLDAKETIALETKLSKYPNNDLITTPPVKAIEEVIPVLGAIATEVVLNSPQPVESMDKLNIDEKADILIDRHQESSFSGKEPPNDASVDPLNNLNNELNNDLNDDIDVEANMNIDDHENLNEDDVLLDANDNDSLIEDDSVILDGDTSPIDDADVRLVSVVSDSEYEVSRASISQKPPSRLESKRDVQIRQSVAIIQNDEVQIIKPKPGVQERQPVAISKNEEEKRAASDRVEVDIDTNIDHRNNDVPKPDSPKVVNSYTNPGDYNFNSNLRTTESRIRENISQPEAVKQHKDTAPVKNLINSMKVTGISGQASITKNEPSTATSTDLGYNRITGVLIETAMNKQQPIFPEIEVEFTEVNNKNEIEIQKQPQLDIRDVPVEYMKPKYNSKPDDIFNFIADTEINQEEKLETDERKDVQEYNSPSHVVIHKRADEYNEIIFDRVGQVELGTGFNQQEQIKEKQTVNEQEAVLQTNAMTISNTDMKPDEAIPPPKSKEEYPGIVQPEEPLEIRKEITEPNQGDQKPNLGDIVSDDEDVQVFFDDYASEMRIHQSIIGHESHENTYSNYVRKLGTSQIIESNEDKQNDHDLYEDIISDFMKFEPSPRKVDSSKKDIVVTGYIKTRENDERKSSKSDYLNEPNMKMKKQQLNGREIGRLDREGSENKSILVSKSAHNQSHERSNLPSNAVNNADPAEKLNSRAVKQSSNKHGSHELIDGKQENSESTTRTILQRLSVTPGPVTATELLSPLVSSTPVRHQANRTFNQQLGNTPGLSKPLHLPPVPTNNEPITSPLAMYTSPISDYDVRDSVDINSIRSGEQVAQDRSTDPLGLLSNLHVQETTGSQNQLLKWEPKSMSDFIEKMKLLEVSSQDVKNLASSGYELHNDVDGELTRFIAEMPETEENMTIKEWVEYCAQNCYEIVLQSCAEYNEFLRAEYERAIAVLEALPTLD</sequence>
<feature type="compositionally biased region" description="Basic and acidic residues" evidence="1">
    <location>
        <begin position="1788"/>
        <end position="1799"/>
    </location>
</feature>
<comment type="caution">
    <text evidence="3">The sequence shown here is derived from an EMBL/GenBank/DDBJ whole genome shotgun (WGS) entry which is preliminary data.</text>
</comment>
<feature type="compositionally biased region" description="Low complexity" evidence="1">
    <location>
        <begin position="1169"/>
        <end position="1181"/>
    </location>
</feature>
<dbReference type="PANTHER" id="PTHR10698">
    <property type="entry name" value="V-TYPE PROTON ATPASE SUBUNIT H"/>
    <property type="match status" value="1"/>
</dbReference>
<gene>
    <name evidence="3" type="ORF">J8A68_005298</name>
</gene>
<dbReference type="InterPro" id="IPR011987">
    <property type="entry name" value="ATPase_V1-cplx_hsu_C"/>
</dbReference>
<evidence type="ECO:0000313" key="4">
    <source>
        <dbReference type="Proteomes" id="UP000694255"/>
    </source>
</evidence>
<feature type="region of interest" description="Disordered" evidence="1">
    <location>
        <begin position="824"/>
        <end position="981"/>
    </location>
</feature>
<dbReference type="EMBL" id="JAGSYN010000244">
    <property type="protein sequence ID" value="KAG7661194.1"/>
    <property type="molecule type" value="Genomic_DNA"/>
</dbReference>
<feature type="compositionally biased region" description="Basic and acidic residues" evidence="1">
    <location>
        <begin position="915"/>
        <end position="925"/>
    </location>
</feature>
<dbReference type="Pfam" id="PF03224">
    <property type="entry name" value="V-ATPase_H_N"/>
    <property type="match status" value="1"/>
</dbReference>
<feature type="region of interest" description="Disordered" evidence="1">
    <location>
        <begin position="1702"/>
        <end position="1804"/>
    </location>
</feature>
<keyword evidence="4" id="KW-1185">Reference proteome</keyword>
<feature type="region of interest" description="Disordered" evidence="1">
    <location>
        <begin position="1154"/>
        <end position="1182"/>
    </location>
</feature>
<feature type="region of interest" description="Disordered" evidence="1">
    <location>
        <begin position="1554"/>
        <end position="1579"/>
    </location>
</feature>
<evidence type="ECO:0000256" key="1">
    <source>
        <dbReference type="SAM" id="MobiDB-lite"/>
    </source>
</evidence>
<feature type="region of interest" description="Disordered" evidence="1">
    <location>
        <begin position="1287"/>
        <end position="1311"/>
    </location>
</feature>
<dbReference type="InterPro" id="IPR004908">
    <property type="entry name" value="ATPase_V1-cplx_hsu"/>
</dbReference>
<dbReference type="SMART" id="SM00238">
    <property type="entry name" value="BIR"/>
    <property type="match status" value="2"/>
</dbReference>
<name>A0A8J5QFS3_9ASCO</name>
<feature type="compositionally biased region" description="Basic and acidic residues" evidence="1">
    <location>
        <begin position="755"/>
        <end position="770"/>
    </location>
</feature>
<feature type="compositionally biased region" description="Basic and acidic residues" evidence="1">
    <location>
        <begin position="1563"/>
        <end position="1578"/>
    </location>
</feature>
<organism evidence="3 4">
    <name type="scientific">[Candida] subhashii</name>
    <dbReference type="NCBI Taxonomy" id="561895"/>
    <lineage>
        <taxon>Eukaryota</taxon>
        <taxon>Fungi</taxon>
        <taxon>Dikarya</taxon>
        <taxon>Ascomycota</taxon>
        <taxon>Saccharomycotina</taxon>
        <taxon>Pichiomycetes</taxon>
        <taxon>Debaryomycetaceae</taxon>
        <taxon>Spathaspora</taxon>
    </lineage>
</organism>
<feature type="region of interest" description="Disordered" evidence="1">
    <location>
        <begin position="724"/>
        <end position="770"/>
    </location>
</feature>
<dbReference type="Proteomes" id="UP000694255">
    <property type="component" value="Unassembled WGS sequence"/>
</dbReference>
<feature type="compositionally biased region" description="Basic and acidic residues" evidence="1">
    <location>
        <begin position="1702"/>
        <end position="1711"/>
    </location>
</feature>
<feature type="compositionally biased region" description="Polar residues" evidence="1">
    <location>
        <begin position="1742"/>
        <end position="1753"/>
    </location>
</feature>
<dbReference type="InterPro" id="IPR001370">
    <property type="entry name" value="BIR_rpt"/>
</dbReference>
<feature type="compositionally biased region" description="Basic and acidic residues" evidence="1">
    <location>
        <begin position="872"/>
        <end position="886"/>
    </location>
</feature>
<feature type="compositionally biased region" description="Basic and acidic residues" evidence="1">
    <location>
        <begin position="836"/>
        <end position="860"/>
    </location>
</feature>
<proteinExistence type="predicted"/>
<feature type="compositionally biased region" description="Basic and acidic residues" evidence="1">
    <location>
        <begin position="1731"/>
        <end position="1741"/>
    </location>
</feature>
<dbReference type="GO" id="GO:0000329">
    <property type="term" value="C:fungal-type vacuole membrane"/>
    <property type="evidence" value="ECO:0007669"/>
    <property type="project" value="TreeGrafter"/>
</dbReference>
<dbReference type="OrthoDB" id="10263554at2759"/>
<dbReference type="Pfam" id="PF11698">
    <property type="entry name" value="V-ATPase_H_C"/>
    <property type="match status" value="1"/>
</dbReference>
<feature type="domain" description="ATPase V1 complex subunit H C-terminal" evidence="2">
    <location>
        <begin position="354"/>
        <end position="478"/>
    </location>
</feature>
<dbReference type="GO" id="GO:0000221">
    <property type="term" value="C:vacuolar proton-transporting V-type ATPase, V1 domain"/>
    <property type="evidence" value="ECO:0007669"/>
    <property type="project" value="InterPro"/>
</dbReference>
<feature type="compositionally biased region" description="Basic and acidic residues" evidence="1">
    <location>
        <begin position="1300"/>
        <end position="1311"/>
    </location>
</feature>
<reference evidence="3 4" key="1">
    <citation type="journal article" date="2021" name="DNA Res.">
        <title>Genome analysis of Candida subhashii reveals its hybrid nature and dual mitochondrial genome conformations.</title>
        <authorList>
            <person name="Mixao V."/>
            <person name="Hegedusova E."/>
            <person name="Saus E."/>
            <person name="Pryszcz L.P."/>
            <person name="Cillingova A."/>
            <person name="Nosek J."/>
            <person name="Gabaldon T."/>
        </authorList>
    </citation>
    <scope>NUCLEOTIDE SEQUENCE [LARGE SCALE GENOMIC DNA]</scope>
    <source>
        <strain evidence="3 4">CBS 10753</strain>
    </source>
</reference>
<dbReference type="PROSITE" id="PS50143">
    <property type="entry name" value="BIR_REPEAT_2"/>
    <property type="match status" value="2"/>
</dbReference>
<dbReference type="RefSeq" id="XP_049261427.1">
    <property type="nucleotide sequence ID" value="XM_049409349.1"/>
</dbReference>
<dbReference type="GeneID" id="73472098"/>
<accession>A0A8J5QFS3</accession>
<protein>
    <submittedName>
        <fullName evidence="3">VMA13</fullName>
    </submittedName>
</protein>
<evidence type="ECO:0000313" key="3">
    <source>
        <dbReference type="EMBL" id="KAG7661194.1"/>
    </source>
</evidence>
<evidence type="ECO:0000259" key="2">
    <source>
        <dbReference type="Pfam" id="PF11698"/>
    </source>
</evidence>